<accession>A0A6M3HSQ0</accession>
<dbReference type="InterPro" id="IPR050330">
    <property type="entry name" value="Bact_OuterMem_StrucFunc"/>
</dbReference>
<dbReference type="EMBL" id="CP038017">
    <property type="protein sequence ID" value="QIV94159.1"/>
    <property type="molecule type" value="Genomic_DNA"/>
</dbReference>
<dbReference type="InterPro" id="IPR006665">
    <property type="entry name" value="OmpA-like"/>
</dbReference>
<proteinExistence type="predicted"/>
<keyword evidence="2" id="KW-0732">Signal</keyword>
<keyword evidence="1" id="KW-0472">Membrane</keyword>
<dbReference type="PANTHER" id="PTHR30329">
    <property type="entry name" value="STATOR ELEMENT OF FLAGELLAR MOTOR COMPLEX"/>
    <property type="match status" value="1"/>
</dbReference>
<evidence type="ECO:0000256" key="2">
    <source>
        <dbReference type="SAM" id="SignalP"/>
    </source>
</evidence>
<reference evidence="4 5" key="1">
    <citation type="submission" date="2019-03" db="EMBL/GenBank/DDBJ databases">
        <title>Complete Genome Sequence of Allofrancisella frigidaquae Strain SYSU 10HL1970 Isolated from Water-Cooling Systems in China.</title>
        <authorList>
            <person name="Ohrman C."/>
            <person name="Uneklint I."/>
            <person name="Sjodin A."/>
        </authorList>
    </citation>
    <scope>NUCLEOTIDE SEQUENCE [LARGE SCALE GENOMIC DNA]</scope>
    <source>
        <strain evidence="4 5">SYSU 10HL1970</strain>
    </source>
</reference>
<dbReference type="Proteomes" id="UP000503320">
    <property type="component" value="Chromosome"/>
</dbReference>
<evidence type="ECO:0000256" key="1">
    <source>
        <dbReference type="PROSITE-ProRule" id="PRU00473"/>
    </source>
</evidence>
<gene>
    <name evidence="4" type="ORF">E3E15_01820</name>
</gene>
<dbReference type="Pfam" id="PF00691">
    <property type="entry name" value="OmpA"/>
    <property type="match status" value="1"/>
</dbReference>
<protein>
    <submittedName>
        <fullName evidence="4">OmpA family protein</fullName>
    </submittedName>
</protein>
<evidence type="ECO:0000313" key="4">
    <source>
        <dbReference type="EMBL" id="QIV94159.1"/>
    </source>
</evidence>
<dbReference type="InterPro" id="IPR036737">
    <property type="entry name" value="OmpA-like_sf"/>
</dbReference>
<evidence type="ECO:0000313" key="5">
    <source>
        <dbReference type="Proteomes" id="UP000503320"/>
    </source>
</evidence>
<feature type="chain" id="PRO_5027028945" evidence="2">
    <location>
        <begin position="25"/>
        <end position="414"/>
    </location>
</feature>
<dbReference type="CDD" id="cd07185">
    <property type="entry name" value="OmpA_C-like"/>
    <property type="match status" value="1"/>
</dbReference>
<dbReference type="Gene3D" id="3.30.1330.60">
    <property type="entry name" value="OmpA-like domain"/>
    <property type="match status" value="1"/>
</dbReference>
<dbReference type="AlphaFoldDB" id="A0A6M3HSQ0"/>
<dbReference type="RefSeq" id="WP_035721332.1">
    <property type="nucleotide sequence ID" value="NZ_CP038017.1"/>
</dbReference>
<feature type="signal peptide" evidence="2">
    <location>
        <begin position="1"/>
        <end position="24"/>
    </location>
</feature>
<dbReference type="GO" id="GO:0016020">
    <property type="term" value="C:membrane"/>
    <property type="evidence" value="ECO:0007669"/>
    <property type="project" value="UniProtKB-UniRule"/>
</dbReference>
<dbReference type="SUPFAM" id="SSF103088">
    <property type="entry name" value="OmpA-like"/>
    <property type="match status" value="1"/>
</dbReference>
<feature type="domain" description="OmpA-like" evidence="3">
    <location>
        <begin position="54"/>
        <end position="180"/>
    </location>
</feature>
<dbReference type="KEGG" id="afri:E3E15_01820"/>
<evidence type="ECO:0000259" key="3">
    <source>
        <dbReference type="PROSITE" id="PS51123"/>
    </source>
</evidence>
<organism evidence="4 5">
    <name type="scientific">Allofrancisella frigidaquae</name>
    <dbReference type="NCBI Taxonomy" id="1085644"/>
    <lineage>
        <taxon>Bacteria</taxon>
        <taxon>Pseudomonadati</taxon>
        <taxon>Pseudomonadota</taxon>
        <taxon>Gammaproteobacteria</taxon>
        <taxon>Thiotrichales</taxon>
        <taxon>Francisellaceae</taxon>
        <taxon>Allofrancisella</taxon>
    </lineage>
</organism>
<dbReference type="PROSITE" id="PS51123">
    <property type="entry name" value="OMPA_2"/>
    <property type="match status" value="1"/>
</dbReference>
<dbReference type="PANTHER" id="PTHR30329:SF21">
    <property type="entry name" value="LIPOPROTEIN YIAD-RELATED"/>
    <property type="match status" value="1"/>
</dbReference>
<keyword evidence="5" id="KW-1185">Reference proteome</keyword>
<dbReference type="PROSITE" id="PS51257">
    <property type="entry name" value="PROKAR_LIPOPROTEIN"/>
    <property type="match status" value="1"/>
</dbReference>
<name>A0A6M3HSQ0_9GAMM</name>
<sequence length="414" mass="46759">MKKHVYTLSVALLSTLLISCASMDKDQKPTTYPTLDSCTPDLLQSQQSFICLKRVKGPDFIETNIKFSADSFTLNDQAKETLNKLYAYLKLTGDTNFVIKGYAGKIDSKLIKHNDLLTKHDLRLSKDRASSVREYLINKGIKPDGIEIQALGYQDPIAPNDSNDNRGINQRVEITLKSKLIDQIDNINDRIKHVKISNYTKFFSNIYLLNDNQVDEMAKIYDSREKRPVLGINFKIFVDKQYPAREDNKNFSIISEPKPINAYNPDKKVYKIGSAQYNYTYKGITALTISDLKQEASVGDYVIPNDIVFSNPLPAESFKMDSKITANVMQDIMNTGTFSFSYNSILINKGATDGLKLGAEMILYEPESRADGYPVPPKYIGHGFVYRQSDHYALVLIVNSLQEITKNSMATTIL</sequence>